<sequence length="369" mass="41323">MTELSLKHIHKKYDNAEKYSVTDFDLEIKDKEFIVFVGPSGCGKSTTLRMIAGLEDISEGDFTIDGQRMNDVAPKDRDIAMVFQNYALYPHMTVFDNMAFGLKLRKYDKSEIAKRVENAAEILGLSDYLYRKPAALSGGQRQRVALGRAIVRDARVFLMDEPLSNLDAKLRVSMRAEIAKLHQRLETTTIYVTHDQTEAMTMADRIVIMKDGVIQQVGSPQEVYNTPVNVFVAGFIGSPAMNFFQVTLKDGILTNHHGLKLRIPEGKNKVLKEKGYEGKEVIFGIRPEDIHGEQIALDTAPQSTVRAQVVVSELLGAETMLYSVIGDTEFVAKVDARNFHEPGTSVDLAFDLNKGNFFDKETEIVIKLP</sequence>
<evidence type="ECO:0000256" key="1">
    <source>
        <dbReference type="ARBA" id="ARBA00022448"/>
    </source>
</evidence>
<evidence type="ECO:0000256" key="3">
    <source>
        <dbReference type="ARBA" id="ARBA00022840"/>
    </source>
</evidence>
<keyword evidence="6" id="KW-1185">Reference proteome</keyword>
<evidence type="ECO:0000259" key="4">
    <source>
        <dbReference type="PROSITE" id="PS50893"/>
    </source>
</evidence>
<dbReference type="InterPro" id="IPR015855">
    <property type="entry name" value="ABC_transpr_MalK-like"/>
</dbReference>
<dbReference type="Gene3D" id="2.40.50.140">
    <property type="entry name" value="Nucleic acid-binding proteins"/>
    <property type="match status" value="1"/>
</dbReference>
<accession>A0A1L8SWM8</accession>
<gene>
    <name evidence="5" type="ORF">RV00_GL001735</name>
</gene>
<dbReference type="SMART" id="SM00382">
    <property type="entry name" value="AAA"/>
    <property type="match status" value="1"/>
</dbReference>
<dbReference type="Gene3D" id="2.40.50.100">
    <property type="match status" value="1"/>
</dbReference>
<protein>
    <submittedName>
        <fullName evidence="5">Multiple sugar-binding transport ATP-binding protein MsmK</fullName>
    </submittedName>
</protein>
<dbReference type="AlphaFoldDB" id="A0A1L8SWM8"/>
<dbReference type="PROSITE" id="PS50893">
    <property type="entry name" value="ABC_TRANSPORTER_2"/>
    <property type="match status" value="1"/>
</dbReference>
<dbReference type="Pfam" id="PF17912">
    <property type="entry name" value="OB_MalK"/>
    <property type="match status" value="1"/>
</dbReference>
<proteinExistence type="predicted"/>
<dbReference type="RefSeq" id="WP_071861611.1">
    <property type="nucleotide sequence ID" value="NZ_JBHLVS010000031.1"/>
</dbReference>
<dbReference type="GO" id="GO:0016887">
    <property type="term" value="F:ATP hydrolysis activity"/>
    <property type="evidence" value="ECO:0007669"/>
    <property type="project" value="InterPro"/>
</dbReference>
<keyword evidence="1" id="KW-0813">Transport</keyword>
<dbReference type="SUPFAM" id="SSF50331">
    <property type="entry name" value="MOP-like"/>
    <property type="match status" value="1"/>
</dbReference>
<dbReference type="Pfam" id="PF00005">
    <property type="entry name" value="ABC_tran"/>
    <property type="match status" value="1"/>
</dbReference>
<evidence type="ECO:0000313" key="6">
    <source>
        <dbReference type="Proteomes" id="UP000183700"/>
    </source>
</evidence>
<dbReference type="PROSITE" id="PS00211">
    <property type="entry name" value="ABC_TRANSPORTER_1"/>
    <property type="match status" value="1"/>
</dbReference>
<dbReference type="Gene3D" id="3.40.50.300">
    <property type="entry name" value="P-loop containing nucleotide triphosphate hydrolases"/>
    <property type="match status" value="1"/>
</dbReference>
<dbReference type="FunFam" id="2.40.50.100:FF:000028">
    <property type="entry name" value="Sugar ABC transporter, ATP-binding protein"/>
    <property type="match status" value="1"/>
</dbReference>
<dbReference type="InterPro" id="IPR008995">
    <property type="entry name" value="Mo/tungstate-bd_C_term_dom"/>
</dbReference>
<dbReference type="InterPro" id="IPR040582">
    <property type="entry name" value="OB_MalK-like"/>
</dbReference>
<name>A0A1L8SWM8_9ENTE</name>
<dbReference type="FunFam" id="3.40.50.300:FF:000042">
    <property type="entry name" value="Maltose/maltodextrin ABC transporter, ATP-binding protein"/>
    <property type="match status" value="1"/>
</dbReference>
<dbReference type="Proteomes" id="UP000183700">
    <property type="component" value="Unassembled WGS sequence"/>
</dbReference>
<dbReference type="GO" id="GO:0005524">
    <property type="term" value="F:ATP binding"/>
    <property type="evidence" value="ECO:0007669"/>
    <property type="project" value="UniProtKB-KW"/>
</dbReference>
<keyword evidence="2" id="KW-0547">Nucleotide-binding</keyword>
<evidence type="ECO:0000256" key="2">
    <source>
        <dbReference type="ARBA" id="ARBA00022741"/>
    </source>
</evidence>
<reference evidence="5 6" key="1">
    <citation type="submission" date="2014-12" db="EMBL/GenBank/DDBJ databases">
        <title>Draft genome sequences of 29 type strains of Enterococci.</title>
        <authorList>
            <person name="Zhong Z."/>
            <person name="Sun Z."/>
            <person name="Liu W."/>
            <person name="Zhang W."/>
            <person name="Zhang H."/>
        </authorList>
    </citation>
    <scope>NUCLEOTIDE SEQUENCE [LARGE SCALE GENOMIC DNA]</scope>
    <source>
        <strain evidence="5 6">DSM 22802</strain>
    </source>
</reference>
<dbReference type="OrthoDB" id="9790614at2"/>
<dbReference type="PANTHER" id="PTHR43875">
    <property type="entry name" value="MALTODEXTRIN IMPORT ATP-BINDING PROTEIN MSMX"/>
    <property type="match status" value="1"/>
</dbReference>
<comment type="caution">
    <text evidence="5">The sequence shown here is derived from an EMBL/GenBank/DDBJ whole genome shotgun (WGS) entry which is preliminary data.</text>
</comment>
<dbReference type="GO" id="GO:0055052">
    <property type="term" value="C:ATP-binding cassette (ABC) transporter complex, substrate-binding subunit-containing"/>
    <property type="evidence" value="ECO:0007669"/>
    <property type="project" value="TreeGrafter"/>
</dbReference>
<dbReference type="InterPro" id="IPR047641">
    <property type="entry name" value="ABC_transpr_MalK/UgpC-like"/>
</dbReference>
<dbReference type="CDD" id="cd03301">
    <property type="entry name" value="ABC_MalK_N"/>
    <property type="match status" value="1"/>
</dbReference>
<feature type="domain" description="ABC transporter" evidence="4">
    <location>
        <begin position="4"/>
        <end position="236"/>
    </location>
</feature>
<dbReference type="GO" id="GO:0008643">
    <property type="term" value="P:carbohydrate transport"/>
    <property type="evidence" value="ECO:0007669"/>
    <property type="project" value="InterPro"/>
</dbReference>
<dbReference type="InterPro" id="IPR012340">
    <property type="entry name" value="NA-bd_OB-fold"/>
</dbReference>
<keyword evidence="3 5" id="KW-0067">ATP-binding</keyword>
<dbReference type="PANTHER" id="PTHR43875:SF1">
    <property type="entry name" value="OSMOPROTECTIVE COMPOUNDS UPTAKE ATP-BINDING PROTEIN GGTA"/>
    <property type="match status" value="1"/>
</dbReference>
<evidence type="ECO:0000313" key="5">
    <source>
        <dbReference type="EMBL" id="OJG36376.1"/>
    </source>
</evidence>
<dbReference type="SUPFAM" id="SSF52540">
    <property type="entry name" value="P-loop containing nucleoside triphosphate hydrolases"/>
    <property type="match status" value="1"/>
</dbReference>
<organism evidence="5 6">
    <name type="scientific">Enterococcus devriesei</name>
    <dbReference type="NCBI Taxonomy" id="319970"/>
    <lineage>
        <taxon>Bacteria</taxon>
        <taxon>Bacillati</taxon>
        <taxon>Bacillota</taxon>
        <taxon>Bacilli</taxon>
        <taxon>Lactobacillales</taxon>
        <taxon>Enterococcaceae</taxon>
        <taxon>Enterococcus</taxon>
    </lineage>
</organism>
<dbReference type="NCBIfam" id="NF008653">
    <property type="entry name" value="PRK11650.1"/>
    <property type="match status" value="1"/>
</dbReference>
<dbReference type="InterPro" id="IPR003593">
    <property type="entry name" value="AAA+_ATPase"/>
</dbReference>
<dbReference type="InterPro" id="IPR003439">
    <property type="entry name" value="ABC_transporter-like_ATP-bd"/>
</dbReference>
<dbReference type="InterPro" id="IPR027417">
    <property type="entry name" value="P-loop_NTPase"/>
</dbReference>
<dbReference type="STRING" id="319970.RV00_GL001735"/>
<dbReference type="GO" id="GO:0140359">
    <property type="term" value="F:ABC-type transporter activity"/>
    <property type="evidence" value="ECO:0007669"/>
    <property type="project" value="InterPro"/>
</dbReference>
<dbReference type="EMBL" id="JXKM01000003">
    <property type="protein sequence ID" value="OJG36376.1"/>
    <property type="molecule type" value="Genomic_DNA"/>
</dbReference>
<dbReference type="InterPro" id="IPR017871">
    <property type="entry name" value="ABC_transporter-like_CS"/>
</dbReference>